<evidence type="ECO:0000259" key="2">
    <source>
        <dbReference type="Pfam" id="PF10593"/>
    </source>
</evidence>
<protein>
    <submittedName>
        <fullName evidence="3">Alpha-1,4 polygalactosaminidase</fullName>
    </submittedName>
</protein>
<dbReference type="Proteomes" id="UP000282184">
    <property type="component" value="Unassembled WGS sequence"/>
</dbReference>
<feature type="region of interest" description="Disordered" evidence="1">
    <location>
        <begin position="648"/>
        <end position="681"/>
    </location>
</feature>
<comment type="caution">
    <text evidence="3">The sequence shown here is derived from an EMBL/GenBank/DDBJ whole genome shotgun (WGS) entry which is preliminary data.</text>
</comment>
<dbReference type="InterPro" id="IPR018310">
    <property type="entry name" value="Put_endonuclease_Z1-dom"/>
</dbReference>
<dbReference type="AlphaFoldDB" id="A0A3S0JDK5"/>
<name>A0A3S0JDK5_9BACT</name>
<gene>
    <name evidence="3" type="ORF">EJV47_23715</name>
</gene>
<organism evidence="3 4">
    <name type="scientific">Hymenobacter gummosus</name>
    <dbReference type="NCBI Taxonomy" id="1776032"/>
    <lineage>
        <taxon>Bacteria</taxon>
        <taxon>Pseudomonadati</taxon>
        <taxon>Bacteroidota</taxon>
        <taxon>Cytophagia</taxon>
        <taxon>Cytophagales</taxon>
        <taxon>Hymenobacteraceae</taxon>
        <taxon>Hymenobacter</taxon>
    </lineage>
</organism>
<dbReference type="EMBL" id="RXOF01000018">
    <property type="protein sequence ID" value="RTQ45840.1"/>
    <property type="molecule type" value="Genomic_DNA"/>
</dbReference>
<evidence type="ECO:0000256" key="1">
    <source>
        <dbReference type="SAM" id="MobiDB-lite"/>
    </source>
</evidence>
<dbReference type="OrthoDB" id="436461at2"/>
<dbReference type="RefSeq" id="WP_126695696.1">
    <property type="nucleotide sequence ID" value="NZ_RXOF01000018.1"/>
</dbReference>
<dbReference type="Pfam" id="PF10593">
    <property type="entry name" value="Z1"/>
    <property type="match status" value="1"/>
</dbReference>
<keyword evidence="4" id="KW-1185">Reference proteome</keyword>
<dbReference type="SUPFAM" id="SSF52540">
    <property type="entry name" value="P-loop containing nucleoside triphosphate hydrolases"/>
    <property type="match status" value="1"/>
</dbReference>
<proteinExistence type="predicted"/>
<dbReference type="InterPro" id="IPR027417">
    <property type="entry name" value="P-loop_NTPase"/>
</dbReference>
<evidence type="ECO:0000313" key="3">
    <source>
        <dbReference type="EMBL" id="RTQ45840.1"/>
    </source>
</evidence>
<evidence type="ECO:0000313" key="4">
    <source>
        <dbReference type="Proteomes" id="UP000282184"/>
    </source>
</evidence>
<feature type="domain" description="Putative endonuclease Z1" evidence="2">
    <location>
        <begin position="303"/>
        <end position="515"/>
    </location>
</feature>
<sequence length="739" mass="83173">MDASTPTWTVKQDGSQVELLKHQLKLPADATDKLIKDTAEILGLCGSPSAPTSAETGLALGYVQSGKTMSFTTLIAMARDNGYQVIIVLAGTQNALVDQSVKRLKKDLQIDDDNSREWRILPNPDVTNSLDNIGSTLKEYKRGSGSRLKQRTTIVAVTKNRTQLDKLIEVIEQLRDEFEGVPTLIVDDEADQAGMNTENKKNRDRDAKGLTRKKSPVYAQLLRLKNALPHHTYVQYTATPQALLFIERQDDLSPNFIKLLTPGVGYTGGKEFFTPPMFDKLVYPIADDEVHSRDHHLASPPNSLREALCVFFLGAADYLITGATDRNRSMMVHPSQYKAIHLDYYNWVNTLKATWERLLEKPADDVDRQQLVEEFRKVHSQLLDVNPKLAAFEEHLDALHEAISATQVKLLNTSPNSAPSIEWKSNEFFILVGGQVLSRGFTVEGLTVTYMPRSIGTGTADTMQQWARFFGYKQRYLHLCRIYLTEDVIEAYVGYVRHEIDMRSRLKAYDAGRTLNQYERVVELPVSLRHLTRGTVIYDELERYRFGGAWITTLTVQGTKFEIEQSQAAVQDFIKKQGANWHNDPGHKLRTATQRHLKAEVPLADIAQLLRSYKYFSTDDTHTFDLLANSLERYISANADAKGAAYQMSPSVERKRTARDGKLGQGPLFQGSNPAKDGGEDVYKGDRSIKENSRFTVQIHQLKVINKDQDGSSTEFDTLALAVWVPLEAGVEMVKLAND</sequence>
<feature type="compositionally biased region" description="Basic and acidic residues" evidence="1">
    <location>
        <begin position="652"/>
        <end position="662"/>
    </location>
</feature>
<reference evidence="3 4" key="1">
    <citation type="submission" date="2018-12" db="EMBL/GenBank/DDBJ databases">
        <title>Hymenobacter gummosus sp. nov., isolated from a spring.</title>
        <authorList>
            <person name="Nie L."/>
        </authorList>
    </citation>
    <scope>NUCLEOTIDE SEQUENCE [LARGE SCALE GENOMIC DNA]</scope>
    <source>
        <strain evidence="3 4">KCTC 52166</strain>
    </source>
</reference>
<accession>A0A3S0JDK5</accession>